<accession>A0AAE1Q720</accession>
<dbReference type="EMBL" id="JAWZYT010000632">
    <property type="protein sequence ID" value="KAK4320846.1"/>
    <property type="molecule type" value="Genomic_DNA"/>
</dbReference>
<protein>
    <submittedName>
        <fullName evidence="1">Uncharacterized protein</fullName>
    </submittedName>
</protein>
<dbReference type="Proteomes" id="UP001292094">
    <property type="component" value="Unassembled WGS sequence"/>
</dbReference>
<sequence>MPPQVRLHLMSQPDLSLQKYGELVDTLVEVQADHVGIALSTADPHLPLPLSAVPNGSTTVIVVLQPQPQPMSTPFLEANKMLQQLDMVMGTVIRLHINNNYKCLLHSTTTTSSIGTTHWANTTTPVVILN</sequence>
<gene>
    <name evidence="2" type="ORF">Pmani_004883</name>
    <name evidence="1" type="ORF">Pmani_008286</name>
</gene>
<organism evidence="1 3">
    <name type="scientific">Petrolisthes manimaculis</name>
    <dbReference type="NCBI Taxonomy" id="1843537"/>
    <lineage>
        <taxon>Eukaryota</taxon>
        <taxon>Metazoa</taxon>
        <taxon>Ecdysozoa</taxon>
        <taxon>Arthropoda</taxon>
        <taxon>Crustacea</taxon>
        <taxon>Multicrustacea</taxon>
        <taxon>Malacostraca</taxon>
        <taxon>Eumalacostraca</taxon>
        <taxon>Eucarida</taxon>
        <taxon>Decapoda</taxon>
        <taxon>Pleocyemata</taxon>
        <taxon>Anomura</taxon>
        <taxon>Galatheoidea</taxon>
        <taxon>Porcellanidae</taxon>
        <taxon>Petrolisthes</taxon>
    </lineage>
</organism>
<evidence type="ECO:0000313" key="1">
    <source>
        <dbReference type="EMBL" id="KAK4320846.1"/>
    </source>
</evidence>
<evidence type="ECO:0000313" key="3">
    <source>
        <dbReference type="Proteomes" id="UP001292094"/>
    </source>
</evidence>
<name>A0AAE1Q720_9EUCA</name>
<reference evidence="1" key="1">
    <citation type="submission" date="2023-11" db="EMBL/GenBank/DDBJ databases">
        <title>Genome assemblies of two species of porcelain crab, Petrolisthes cinctipes and Petrolisthes manimaculis (Anomura: Porcellanidae).</title>
        <authorList>
            <person name="Angst P."/>
        </authorList>
    </citation>
    <scope>NUCLEOTIDE SEQUENCE</scope>
    <source>
        <strain evidence="1">PB745_02</strain>
        <tissue evidence="1">Gill</tissue>
    </source>
</reference>
<proteinExistence type="predicted"/>
<dbReference type="AlphaFoldDB" id="A0AAE1Q720"/>
<dbReference type="EMBL" id="JAWZYT010000358">
    <property type="protein sequence ID" value="KAK4324476.1"/>
    <property type="molecule type" value="Genomic_DNA"/>
</dbReference>
<comment type="caution">
    <text evidence="1">The sequence shown here is derived from an EMBL/GenBank/DDBJ whole genome shotgun (WGS) entry which is preliminary data.</text>
</comment>
<keyword evidence="3" id="KW-1185">Reference proteome</keyword>
<evidence type="ECO:0000313" key="2">
    <source>
        <dbReference type="EMBL" id="KAK4324476.1"/>
    </source>
</evidence>